<gene>
    <name evidence="6" type="primary">lysJ</name>
    <name evidence="7" type="ORF">ACFQJ7_00860</name>
</gene>
<feature type="binding site" evidence="6">
    <location>
        <position position="262"/>
    </location>
    <ligand>
        <name>substrate</name>
    </ligand>
</feature>
<accession>A0ABD5X4R8</accession>
<keyword evidence="2 6" id="KW-0032">Aminotransferase</keyword>
<dbReference type="EC" id="2.6.1.124" evidence="6"/>
<comment type="pathway">
    <text evidence="6">Amino-acid biosynthesis; L-arginine biosynthesis.</text>
</comment>
<comment type="function">
    <text evidence="6">Involved in both the arginine and lysine biosynthetic pathways.</text>
</comment>
<evidence type="ECO:0000313" key="7">
    <source>
        <dbReference type="EMBL" id="MFC7124594.1"/>
    </source>
</evidence>
<dbReference type="PANTHER" id="PTHR11986">
    <property type="entry name" value="AMINOTRANSFERASE CLASS III"/>
    <property type="match status" value="1"/>
</dbReference>
<proteinExistence type="inferred from homology"/>
<comment type="similarity">
    <text evidence="6">Belongs to the class-III pyridoxal-phosphate-dependent aminotransferase family. LysJ subfamily.</text>
</comment>
<dbReference type="GO" id="GO:0005737">
    <property type="term" value="C:cytoplasm"/>
    <property type="evidence" value="ECO:0007669"/>
    <property type="project" value="UniProtKB-SubCell"/>
</dbReference>
<dbReference type="Proteomes" id="UP001596414">
    <property type="component" value="Unassembled WGS sequence"/>
</dbReference>
<feature type="binding site" evidence="6">
    <location>
        <position position="125"/>
    </location>
    <ligand>
        <name>substrate</name>
    </ligand>
</feature>
<comment type="caution">
    <text evidence="7">The sequence shown here is derived from an EMBL/GenBank/DDBJ whole genome shotgun (WGS) entry which is preliminary data.</text>
</comment>
<dbReference type="InterPro" id="IPR015424">
    <property type="entry name" value="PyrdxlP-dep_Trfase"/>
</dbReference>
<reference evidence="7 8" key="1">
    <citation type="journal article" date="2014" name="Int. J. Syst. Evol. Microbiol.">
        <title>Complete genome sequence of Corynebacterium casei LMG S-19264T (=DSM 44701T), isolated from a smear-ripened cheese.</title>
        <authorList>
            <consortium name="US DOE Joint Genome Institute (JGI-PGF)"/>
            <person name="Walter F."/>
            <person name="Albersmeier A."/>
            <person name="Kalinowski J."/>
            <person name="Ruckert C."/>
        </authorList>
    </citation>
    <scope>NUCLEOTIDE SEQUENCE [LARGE SCALE GENOMIC DNA]</scope>
    <source>
        <strain evidence="7 8">CGMCC 4.7215</strain>
    </source>
</reference>
<feature type="binding site" evidence="6">
    <location>
        <begin position="207"/>
        <end position="210"/>
    </location>
    <ligand>
        <name>pyridoxal 5'-phosphate</name>
        <dbReference type="ChEBI" id="CHEBI:597326"/>
    </ligand>
</feature>
<comment type="subunit">
    <text evidence="6">Homodimer.</text>
</comment>
<dbReference type="EC" id="2.6.1.118" evidence="6"/>
<sequence length="375" mass="39981">MSGFIYDHKPMEIASGDGVYLTDSEGTEYLDFGGNYACVPLGHGHDAVQSAIQDQLADVTFVQAVYPVDTRRQLHETLAEAAPDGVDNVWLCNSGTEANEAALKFARSATGNTKFVATTGAFHGRTMGSLSLTWKDKYRSHYEPMLDDVEFVPYNDSEALADAVDDDTAAVMMEPIQGAGGINPATEEFLQTARKATEETGSALVFDEIQTGLGRTGRLWDHERADVVPDMVTSAKGLANGLPIGATLCQDWLAEDYGSHASTFGGNPVVAAAAEATVSTLQADEIPSHAADVGQTLRHLLERELGDAVQDIRGEGLMVGIEIEGSAADVVADLAHEEQVLALTAGKHVVRFLPPLVVTERHAERAVTALSNVLD</sequence>
<comment type="catalytic activity">
    <reaction evidence="6">
        <text>[amino-group carrier protein]-C-terminal-gamma-(L-lysyl)-L-glutamate + 2-oxoglutarate = [amino-group carrier protein]-C-terminal-N-(1-carboxy-5-oxopentan-1-yl)-L-glutamine + L-glutamate</text>
        <dbReference type="Rhea" id="RHEA:41952"/>
        <dbReference type="Rhea" id="RHEA-COMP:9714"/>
        <dbReference type="Rhea" id="RHEA-COMP:9715"/>
        <dbReference type="ChEBI" id="CHEBI:16810"/>
        <dbReference type="ChEBI" id="CHEBI:29985"/>
        <dbReference type="ChEBI" id="CHEBI:78501"/>
        <dbReference type="ChEBI" id="CHEBI:78526"/>
        <dbReference type="EC" id="2.6.1.118"/>
    </reaction>
</comment>
<organism evidence="7 8">
    <name type="scientific">Halovenus rubra</name>
    <dbReference type="NCBI Taxonomy" id="869890"/>
    <lineage>
        <taxon>Archaea</taxon>
        <taxon>Methanobacteriati</taxon>
        <taxon>Methanobacteriota</taxon>
        <taxon>Stenosarchaea group</taxon>
        <taxon>Halobacteria</taxon>
        <taxon>Halobacteriales</taxon>
        <taxon>Haloarculaceae</taxon>
        <taxon>Halovenus</taxon>
    </lineage>
</organism>
<evidence type="ECO:0000256" key="6">
    <source>
        <dbReference type="HAMAP-Rule" id="MF_02084"/>
    </source>
</evidence>
<comment type="catalytic activity">
    <reaction evidence="6">
        <text>[amino-group carrier protein]-C-terminal-gamma-(L-ornithyl)-L-glutamate + 2-oxoglutarate = [amino-group carrier protein]-C-terminal-gamma-(L-glutamyl-5-semialdehyde)-L-glutamate + L-glutamate</text>
        <dbReference type="Rhea" id="RHEA:52672"/>
        <dbReference type="Rhea" id="RHEA-COMP:13327"/>
        <dbReference type="Rhea" id="RHEA-COMP:13328"/>
        <dbReference type="ChEBI" id="CHEBI:16810"/>
        <dbReference type="ChEBI" id="CHEBI:29985"/>
        <dbReference type="ChEBI" id="CHEBI:136761"/>
        <dbReference type="ChEBI" id="CHEBI:136763"/>
        <dbReference type="EC" id="2.6.1.124"/>
    </reaction>
</comment>
<evidence type="ECO:0000256" key="1">
    <source>
        <dbReference type="ARBA" id="ARBA00022490"/>
    </source>
</evidence>
<evidence type="ECO:0000256" key="3">
    <source>
        <dbReference type="ARBA" id="ARBA00022605"/>
    </source>
</evidence>
<keyword evidence="4 6" id="KW-0808">Transferase</keyword>
<keyword evidence="3 6" id="KW-0028">Amino-acid biosynthesis</keyword>
<dbReference type="InterPro" id="IPR037537">
    <property type="entry name" value="LysJ"/>
</dbReference>
<dbReference type="Pfam" id="PF00202">
    <property type="entry name" value="Aminotran_3"/>
    <property type="match status" value="1"/>
</dbReference>
<keyword evidence="6" id="KW-0055">Arginine biosynthesis</keyword>
<dbReference type="AlphaFoldDB" id="A0ABD5X4R8"/>
<dbReference type="PANTHER" id="PTHR11986:SF79">
    <property type="entry name" value="ACETYLORNITHINE AMINOTRANSFERASE, MITOCHONDRIAL"/>
    <property type="match status" value="1"/>
</dbReference>
<dbReference type="PIRSF" id="PIRSF000521">
    <property type="entry name" value="Transaminase_4ab_Lys_Orn"/>
    <property type="match status" value="1"/>
</dbReference>
<feature type="binding site" evidence="6">
    <location>
        <position position="122"/>
    </location>
    <ligand>
        <name>pyridoxal 5'-phosphate</name>
        <dbReference type="ChEBI" id="CHEBI:597326"/>
    </ligand>
</feature>
<dbReference type="CDD" id="cd00610">
    <property type="entry name" value="OAT_like"/>
    <property type="match status" value="1"/>
</dbReference>
<dbReference type="GO" id="GO:0008483">
    <property type="term" value="F:transaminase activity"/>
    <property type="evidence" value="ECO:0007669"/>
    <property type="project" value="UniProtKB-UniRule"/>
</dbReference>
<dbReference type="GO" id="GO:0019878">
    <property type="term" value="P:lysine biosynthetic process via aminoadipic acid"/>
    <property type="evidence" value="ECO:0007669"/>
    <property type="project" value="UniProtKB-UniRule"/>
</dbReference>
<dbReference type="HAMAP" id="MF_02084">
    <property type="entry name" value="LysJ_aminotrans_3"/>
    <property type="match status" value="1"/>
</dbReference>
<feature type="binding site" evidence="6">
    <location>
        <position position="263"/>
    </location>
    <ligand>
        <name>pyridoxal 5'-phosphate</name>
        <dbReference type="ChEBI" id="CHEBI:597326"/>
    </ligand>
</feature>
<dbReference type="InterPro" id="IPR050103">
    <property type="entry name" value="Class-III_PLP-dep_AT"/>
</dbReference>
<dbReference type="InterPro" id="IPR005814">
    <property type="entry name" value="Aminotrans_3"/>
</dbReference>
<dbReference type="Gene3D" id="3.40.640.10">
    <property type="entry name" value="Type I PLP-dependent aspartate aminotransferase-like (Major domain)"/>
    <property type="match status" value="1"/>
</dbReference>
<dbReference type="Gene3D" id="3.90.1150.10">
    <property type="entry name" value="Aspartate Aminotransferase, domain 1"/>
    <property type="match status" value="1"/>
</dbReference>
<dbReference type="InterPro" id="IPR049704">
    <property type="entry name" value="Aminotrans_3_PPA_site"/>
</dbReference>
<dbReference type="GO" id="GO:0042450">
    <property type="term" value="P:L-arginine biosynthetic process via ornithine"/>
    <property type="evidence" value="ECO:0007669"/>
    <property type="project" value="UniProtKB-UniRule"/>
</dbReference>
<dbReference type="InterPro" id="IPR015422">
    <property type="entry name" value="PyrdxlP-dep_Trfase_small"/>
</dbReference>
<protein>
    <recommendedName>
        <fullName evidence="6">Putative [LysW]-aminoadipate semialdehyde/glutamate semialdehyde transaminase</fullName>
        <ecNumber evidence="6">2.6.1.118</ecNumber>
        <ecNumber evidence="6">2.6.1.124</ecNumber>
    </recommendedName>
</protein>
<dbReference type="RefSeq" id="WP_267637694.1">
    <property type="nucleotide sequence ID" value="NZ_JAODIY010000010.1"/>
</dbReference>
<dbReference type="SUPFAM" id="SSF53383">
    <property type="entry name" value="PLP-dependent transferases"/>
    <property type="match status" value="1"/>
</dbReference>
<evidence type="ECO:0000313" key="8">
    <source>
        <dbReference type="Proteomes" id="UP001596414"/>
    </source>
</evidence>
<comment type="pathway">
    <text evidence="6">Amino-acid biosynthesis; L-lysine biosynthesis via AAA pathway; L-lysine from L-alpha-aminoadipate (Thermus route): step 4/5.</text>
</comment>
<dbReference type="PROSITE" id="PS00600">
    <property type="entry name" value="AA_TRANSFER_CLASS_3"/>
    <property type="match status" value="1"/>
</dbReference>
<evidence type="ECO:0000256" key="2">
    <source>
        <dbReference type="ARBA" id="ARBA00022576"/>
    </source>
</evidence>
<keyword evidence="5 6" id="KW-0663">Pyridoxal phosphate</keyword>
<evidence type="ECO:0000256" key="4">
    <source>
        <dbReference type="ARBA" id="ARBA00022679"/>
    </source>
</evidence>
<name>A0ABD5X4R8_9EURY</name>
<comment type="cofactor">
    <cofactor evidence="6">
        <name>pyridoxal 5'-phosphate</name>
        <dbReference type="ChEBI" id="CHEBI:597326"/>
    </cofactor>
    <text evidence="6">Binds 1 pyridoxal phosphate per subunit.</text>
</comment>
<feature type="binding site" evidence="6">
    <location>
        <begin position="95"/>
        <end position="96"/>
    </location>
    <ligand>
        <name>pyridoxal 5'-phosphate</name>
        <dbReference type="ChEBI" id="CHEBI:597326"/>
    </ligand>
</feature>
<dbReference type="FunFam" id="3.40.640.10:FF:000004">
    <property type="entry name" value="Acetylornithine aminotransferase"/>
    <property type="match status" value="1"/>
</dbReference>
<evidence type="ECO:0000256" key="5">
    <source>
        <dbReference type="ARBA" id="ARBA00022898"/>
    </source>
</evidence>
<comment type="subcellular location">
    <subcellularLocation>
        <location evidence="6">Cytoplasm</location>
    </subcellularLocation>
</comment>
<dbReference type="EMBL" id="JBHSZQ010000001">
    <property type="protein sequence ID" value="MFC7124594.1"/>
    <property type="molecule type" value="Genomic_DNA"/>
</dbReference>
<keyword evidence="1 6" id="KW-0963">Cytoplasm</keyword>
<feature type="modified residue" description="N6-(pyridoxal phosphate)lysine" evidence="6">
    <location>
        <position position="236"/>
    </location>
</feature>
<keyword evidence="6" id="KW-0457">Lysine biosynthesis</keyword>
<dbReference type="InterPro" id="IPR015421">
    <property type="entry name" value="PyrdxlP-dep_Trfase_major"/>
</dbReference>